<evidence type="ECO:0000313" key="2">
    <source>
        <dbReference type="Proteomes" id="UP000005317"/>
    </source>
</evidence>
<dbReference type="EMBL" id="JH651384">
    <property type="protein sequence ID" value="EIJ36337.1"/>
    <property type="molecule type" value="Genomic_DNA"/>
</dbReference>
<proteinExistence type="predicted"/>
<evidence type="ECO:0000313" key="1">
    <source>
        <dbReference type="EMBL" id="EIJ36337.1"/>
    </source>
</evidence>
<dbReference type="AlphaFoldDB" id="A0A656HIQ0"/>
<keyword evidence="2" id="KW-1185">Reference proteome</keyword>
<evidence type="ECO:0008006" key="3">
    <source>
        <dbReference type="Google" id="ProtNLM"/>
    </source>
</evidence>
<reference evidence="2" key="1">
    <citation type="journal article" date="2011" name="Stand. Genomic Sci.">
        <title>Genome sequence of the filamentous, gliding Thiothrix nivea neotype strain (JP2(T)).</title>
        <authorList>
            <person name="Lapidus A."/>
            <person name="Nolan M."/>
            <person name="Lucas S."/>
            <person name="Glavina Del Rio T."/>
            <person name="Tice H."/>
            <person name="Cheng J.F."/>
            <person name="Tapia R."/>
            <person name="Han C."/>
            <person name="Goodwin L."/>
            <person name="Pitluck S."/>
            <person name="Liolios K."/>
            <person name="Pagani I."/>
            <person name="Ivanova N."/>
            <person name="Huntemann M."/>
            <person name="Mavromatis K."/>
            <person name="Mikhailova N."/>
            <person name="Pati A."/>
            <person name="Chen A."/>
            <person name="Palaniappan K."/>
            <person name="Land M."/>
            <person name="Brambilla E.M."/>
            <person name="Rohde M."/>
            <person name="Abt B."/>
            <person name="Verbarg S."/>
            <person name="Goker M."/>
            <person name="Bristow J."/>
            <person name="Eisen J.A."/>
            <person name="Markowitz V."/>
            <person name="Hugenholtz P."/>
            <person name="Kyrpides N.C."/>
            <person name="Klenk H.P."/>
            <person name="Woyke T."/>
        </authorList>
    </citation>
    <scope>NUCLEOTIDE SEQUENCE [LARGE SCALE GENOMIC DNA]</scope>
    <source>
        <strain evidence="2">ATCC 35100 / DSM 5205 / JP2</strain>
    </source>
</reference>
<sequence precursor="true">MFLAGAVLMLWLVGISQQVPVMTASVTLGSVPYQPPAPAAQPIRQARCREWYFVVQGDTQWTIALLYSGNIEKHLWLRQMRYMSGLPVTDENIRTNQRLCVGW</sequence>
<protein>
    <recommendedName>
        <fullName evidence="3">Peptidoglycan-binding lysin domain-containing protein</fullName>
    </recommendedName>
</protein>
<dbReference type="Proteomes" id="UP000005317">
    <property type="component" value="Unassembled WGS sequence"/>
</dbReference>
<organism evidence="1 2">
    <name type="scientific">Thiothrix nivea (strain ATCC 35100 / DSM 5205 / JP2)</name>
    <dbReference type="NCBI Taxonomy" id="870187"/>
    <lineage>
        <taxon>Bacteria</taxon>
        <taxon>Pseudomonadati</taxon>
        <taxon>Pseudomonadota</taxon>
        <taxon>Gammaproteobacteria</taxon>
        <taxon>Thiotrichales</taxon>
        <taxon>Thiotrichaceae</taxon>
        <taxon>Thiothrix</taxon>
    </lineage>
</organism>
<accession>A0A656HIQ0</accession>
<name>A0A656HIQ0_THINJ</name>
<gene>
    <name evidence="1" type="ORF">Thini_3836</name>
</gene>